<reference evidence="18" key="1">
    <citation type="submission" date="2020-11" db="EMBL/GenBank/DDBJ databases">
        <authorList>
            <person name="Tran Van P."/>
        </authorList>
    </citation>
    <scope>NUCLEOTIDE SEQUENCE</scope>
</reference>
<keyword evidence="5 14" id="KW-0106">Calcium</keyword>
<evidence type="ECO:0000256" key="14">
    <source>
        <dbReference type="PROSITE-ProRule" id="PRU00043"/>
    </source>
</evidence>
<evidence type="ECO:0000256" key="16">
    <source>
        <dbReference type="SAM" id="Phobius"/>
    </source>
</evidence>
<dbReference type="PANTHER" id="PTHR14139">
    <property type="entry name" value="CALSYNTENIN"/>
    <property type="match status" value="1"/>
</dbReference>
<gene>
    <name evidence="18" type="ORF">DSTB1V02_LOCUS6701</name>
</gene>
<evidence type="ECO:0000256" key="11">
    <source>
        <dbReference type="ARBA" id="ARBA00023257"/>
    </source>
</evidence>
<dbReference type="Gene3D" id="2.60.40.60">
    <property type="entry name" value="Cadherins"/>
    <property type="match status" value="2"/>
</dbReference>
<evidence type="ECO:0000256" key="15">
    <source>
        <dbReference type="SAM" id="MobiDB-lite"/>
    </source>
</evidence>
<feature type="region of interest" description="Disordered" evidence="15">
    <location>
        <begin position="851"/>
        <end position="924"/>
    </location>
</feature>
<feature type="region of interest" description="Disordered" evidence="15">
    <location>
        <begin position="755"/>
        <end position="791"/>
    </location>
</feature>
<dbReference type="InterPro" id="IPR045588">
    <property type="entry name" value="CLSTN_C"/>
</dbReference>
<keyword evidence="7 16" id="KW-1133">Transmembrane helix</keyword>
<evidence type="ECO:0000313" key="19">
    <source>
        <dbReference type="Proteomes" id="UP000677054"/>
    </source>
</evidence>
<comment type="subcellular location">
    <subcellularLocation>
        <location evidence="12">Postsynaptic cell membrane</location>
        <topology evidence="12">Single-pass type I membrane protein</topology>
    </subcellularLocation>
</comment>
<dbReference type="SUPFAM" id="SSF49313">
    <property type="entry name" value="Cadherin-like"/>
    <property type="match status" value="1"/>
</dbReference>
<dbReference type="EMBL" id="LR900775">
    <property type="protein sequence ID" value="CAD7246858.1"/>
    <property type="molecule type" value="Genomic_DNA"/>
</dbReference>
<dbReference type="CDD" id="cd11304">
    <property type="entry name" value="Cadherin_repeat"/>
    <property type="match status" value="1"/>
</dbReference>
<evidence type="ECO:0000259" key="17">
    <source>
        <dbReference type="PROSITE" id="PS50268"/>
    </source>
</evidence>
<sequence>MKEGLIKRQSSSIAADASIGQWTEDDPKLDIGEGLLYHGLLRENETEVEVTPGIKAKGPPPCAFVILPLEDSSEIPFEVVVSEVDRQQAKLFARKTLDCETKKGYHFQIAVQACNGHVSPGVEAVVSVLDVNEHAPEWYHPSYEVEAEEGKMYSELLRVEASDRDCSPKFGDICKYEILTIPSPFIITADGVLKNSEPLTPGDHILSVVAYDCGMKRSRPVQITCHVKATCHVAWKGIEEQVEYTPGSGVRNLYPGAHLELCGGNKSCEVSSISTSVSLVTSHIGKGCDRDTHSLSNRIAKCGGQDGVVVLPSSGPRPAWLDTIPSQDESVYKFDGQKDGVRVPESFLDHNFTHQFTVGFWMKHKTPQTVDKHHKEHIFCSADDHKMNRHHYGLFIRNCRLIFLLRRDFSEGDLNTFRPAEWRWKIPEVCDGEWHHYGLLVSFPQVRLVLDGKEVEKKPEVIDDWPLHPSQGIKTTFTIGACWQSSESGFQHMLTGYLGDLYVIRGRVEDPKVLTCLSQCKEQISSPSQNTLSSRLNEVSLDAGDVEEMNGKLRSIGYVNDRAYPTPGLRPIRITTQILCKGGETLSMDPIQSGVKVLSRGRHSITISGSTPAHYSYEDIRTGVPAFPDIQLSSAIDGEDIWRNGEPESAMEDTLETCTIHLNPPMVSDQEHLEPPHDLLEKLNIHIDTSDSAVTLSGIAPLLHYRDVLRGMQYVNSKPAYYLDRQFQVSCMDLDSRFVSNDFLQVLSIIHPTPESPATNEVKQKEPQKERKPWVAHSQSSPQEAEFHHPETSYVLQPTNGSSTVVIIAVVCLGALVSIVVFGVIRIRAATKKSQHEALDQDMAWDDSSLNITVNPMDDAKGLESPETESDSDSYDSGSGREDDDEDRDGRAEDEEEDDEVNGERRKQRLHHEFLEWDHGPLNI</sequence>
<evidence type="ECO:0000256" key="6">
    <source>
        <dbReference type="ARBA" id="ARBA00022889"/>
    </source>
</evidence>
<dbReference type="PROSITE" id="PS50268">
    <property type="entry name" value="CADHERIN_2"/>
    <property type="match status" value="1"/>
</dbReference>
<keyword evidence="3" id="KW-0732">Signal</keyword>
<dbReference type="Gene3D" id="2.60.120.200">
    <property type="match status" value="1"/>
</dbReference>
<proteinExistence type="inferred from homology"/>
<dbReference type="GO" id="GO:0051965">
    <property type="term" value="P:positive regulation of synapse assembly"/>
    <property type="evidence" value="ECO:0007669"/>
    <property type="project" value="TreeGrafter"/>
</dbReference>
<organism evidence="18">
    <name type="scientific">Darwinula stevensoni</name>
    <dbReference type="NCBI Taxonomy" id="69355"/>
    <lineage>
        <taxon>Eukaryota</taxon>
        <taxon>Metazoa</taxon>
        <taxon>Ecdysozoa</taxon>
        <taxon>Arthropoda</taxon>
        <taxon>Crustacea</taxon>
        <taxon>Oligostraca</taxon>
        <taxon>Ostracoda</taxon>
        <taxon>Podocopa</taxon>
        <taxon>Podocopida</taxon>
        <taxon>Darwinulocopina</taxon>
        <taxon>Darwinuloidea</taxon>
        <taxon>Darwinulidae</taxon>
        <taxon>Darwinula</taxon>
    </lineage>
</organism>
<dbReference type="GO" id="GO:0005509">
    <property type="term" value="F:calcium ion binding"/>
    <property type="evidence" value="ECO:0007669"/>
    <property type="project" value="UniProtKB-UniRule"/>
</dbReference>
<evidence type="ECO:0000256" key="3">
    <source>
        <dbReference type="ARBA" id="ARBA00022729"/>
    </source>
</evidence>
<keyword evidence="10" id="KW-0325">Glycoprotein</keyword>
<feature type="compositionally biased region" description="Acidic residues" evidence="15">
    <location>
        <begin position="882"/>
        <end position="901"/>
    </location>
</feature>
<feature type="compositionally biased region" description="Basic and acidic residues" evidence="15">
    <location>
        <begin position="911"/>
        <end position="924"/>
    </location>
</feature>
<name>A0A7R9A758_9CRUS</name>
<evidence type="ECO:0000256" key="7">
    <source>
        <dbReference type="ARBA" id="ARBA00022989"/>
    </source>
</evidence>
<dbReference type="AlphaFoldDB" id="A0A7R9A758"/>
<dbReference type="GO" id="GO:0009986">
    <property type="term" value="C:cell surface"/>
    <property type="evidence" value="ECO:0007669"/>
    <property type="project" value="TreeGrafter"/>
</dbReference>
<evidence type="ECO:0000256" key="8">
    <source>
        <dbReference type="ARBA" id="ARBA00023018"/>
    </source>
</evidence>
<evidence type="ECO:0000256" key="4">
    <source>
        <dbReference type="ARBA" id="ARBA00022737"/>
    </source>
</evidence>
<dbReference type="FunFam" id="2.60.40.60:FF:000025">
    <property type="entry name" value="Calsyntenin 1"/>
    <property type="match status" value="1"/>
</dbReference>
<dbReference type="InterPro" id="IPR015919">
    <property type="entry name" value="Cadherin-like_sf"/>
</dbReference>
<evidence type="ECO:0000256" key="1">
    <source>
        <dbReference type="ARBA" id="ARBA00022475"/>
    </source>
</evidence>
<comment type="similarity">
    <text evidence="13">Belongs to the calsyntenin family.</text>
</comment>
<dbReference type="OrthoDB" id="10012272at2759"/>
<dbReference type="GO" id="GO:0045211">
    <property type="term" value="C:postsynaptic membrane"/>
    <property type="evidence" value="ECO:0007669"/>
    <property type="project" value="UniProtKB-SubCell"/>
</dbReference>
<dbReference type="SUPFAM" id="SSF49899">
    <property type="entry name" value="Concanavalin A-like lectins/glucanases"/>
    <property type="match status" value="1"/>
</dbReference>
<evidence type="ECO:0000256" key="13">
    <source>
        <dbReference type="ARBA" id="ARBA00035015"/>
    </source>
</evidence>
<dbReference type="Pfam" id="PF19699">
    <property type="entry name" value="CLSTN_C"/>
    <property type="match status" value="1"/>
</dbReference>
<protein>
    <recommendedName>
        <fullName evidence="17">Cadherin domain-containing protein</fullName>
    </recommendedName>
</protein>
<dbReference type="GO" id="GO:0007156">
    <property type="term" value="P:homophilic cell adhesion via plasma membrane adhesion molecules"/>
    <property type="evidence" value="ECO:0007669"/>
    <property type="project" value="InterPro"/>
</dbReference>
<evidence type="ECO:0000256" key="5">
    <source>
        <dbReference type="ARBA" id="ARBA00022837"/>
    </source>
</evidence>
<keyword evidence="2 16" id="KW-0812">Transmembrane</keyword>
<keyword evidence="19" id="KW-1185">Reference proteome</keyword>
<keyword evidence="11" id="KW-0628">Postsynaptic cell membrane</keyword>
<feature type="transmembrane region" description="Helical" evidence="16">
    <location>
        <begin position="805"/>
        <end position="825"/>
    </location>
</feature>
<dbReference type="EMBL" id="CAJPEV010001258">
    <property type="protein sequence ID" value="CAG0891690.1"/>
    <property type="molecule type" value="Genomic_DNA"/>
</dbReference>
<keyword evidence="8" id="KW-0770">Synapse</keyword>
<keyword evidence="4" id="KW-0677">Repeat</keyword>
<dbReference type="PANTHER" id="PTHR14139:SF2">
    <property type="entry name" value="CALSYNTENIN-1"/>
    <property type="match status" value="1"/>
</dbReference>
<feature type="compositionally biased region" description="Basic and acidic residues" evidence="15">
    <location>
        <begin position="762"/>
        <end position="773"/>
    </location>
</feature>
<evidence type="ECO:0000256" key="12">
    <source>
        <dbReference type="ARBA" id="ARBA00035006"/>
    </source>
</evidence>
<evidence type="ECO:0000256" key="9">
    <source>
        <dbReference type="ARBA" id="ARBA00023136"/>
    </source>
</evidence>
<feature type="domain" description="Cadherin" evidence="17">
    <location>
        <begin position="84"/>
        <end position="138"/>
    </location>
</feature>
<dbReference type="InterPro" id="IPR002126">
    <property type="entry name" value="Cadherin-like_dom"/>
</dbReference>
<dbReference type="GO" id="GO:0050806">
    <property type="term" value="P:positive regulation of synaptic transmission"/>
    <property type="evidence" value="ECO:0007669"/>
    <property type="project" value="TreeGrafter"/>
</dbReference>
<keyword evidence="6" id="KW-0130">Cell adhesion</keyword>
<keyword evidence="1" id="KW-1003">Cell membrane</keyword>
<dbReference type="InterPro" id="IPR013320">
    <property type="entry name" value="ConA-like_dom_sf"/>
</dbReference>
<keyword evidence="9 16" id="KW-0472">Membrane</keyword>
<evidence type="ECO:0000313" key="18">
    <source>
        <dbReference type="EMBL" id="CAD7246858.1"/>
    </source>
</evidence>
<evidence type="ECO:0000256" key="10">
    <source>
        <dbReference type="ARBA" id="ARBA00023180"/>
    </source>
</evidence>
<dbReference type="Proteomes" id="UP000677054">
    <property type="component" value="Unassembled WGS sequence"/>
</dbReference>
<evidence type="ECO:0000256" key="2">
    <source>
        <dbReference type="ARBA" id="ARBA00022692"/>
    </source>
</evidence>
<accession>A0A7R9A758</accession>